<name>A0ABZ1E5I1_9RHOB</name>
<comment type="function">
    <text evidence="9">Part of the ABC transporter complex (TC 3.A.1.6.1) involved in sulfate/thiosulfate import.</text>
</comment>
<proteinExistence type="inferred from homology"/>
<feature type="transmembrane region" description="Helical" evidence="9">
    <location>
        <begin position="20"/>
        <end position="46"/>
    </location>
</feature>
<keyword evidence="4 9" id="KW-0812">Transmembrane</keyword>
<dbReference type="SUPFAM" id="SSF161098">
    <property type="entry name" value="MetI-like"/>
    <property type="match status" value="1"/>
</dbReference>
<evidence type="ECO:0000313" key="12">
    <source>
        <dbReference type="Proteomes" id="UP001623290"/>
    </source>
</evidence>
<dbReference type="PANTHER" id="PTHR30406:SF10">
    <property type="entry name" value="SULFATE TRANSPORT SYSTEM PERMEASE PROTEIN CYST"/>
    <property type="match status" value="1"/>
</dbReference>
<dbReference type="InterPro" id="IPR005667">
    <property type="entry name" value="Sulph_transpt2"/>
</dbReference>
<feature type="transmembrane region" description="Helical" evidence="9">
    <location>
        <begin position="249"/>
        <end position="273"/>
    </location>
</feature>
<evidence type="ECO:0000256" key="2">
    <source>
        <dbReference type="ARBA" id="ARBA00011779"/>
    </source>
</evidence>
<comment type="function">
    <text evidence="8">Part of the ABC transporter complex CysAWTP (TC 3.A.1.6.1) involved in sulfate/thiosulfate import. Probably responsible for the translocation of the substrate across the membrane.</text>
</comment>
<keyword evidence="6 9" id="KW-0764">Sulfate transport</keyword>
<feature type="transmembrane region" description="Helical" evidence="9">
    <location>
        <begin position="66"/>
        <end position="93"/>
    </location>
</feature>
<dbReference type="InterPro" id="IPR035906">
    <property type="entry name" value="MetI-like_sf"/>
</dbReference>
<keyword evidence="5 9" id="KW-1133">Transmembrane helix</keyword>
<dbReference type="NCBIfam" id="TIGR02139">
    <property type="entry name" value="permease_CysT"/>
    <property type="match status" value="1"/>
</dbReference>
<dbReference type="Gene3D" id="1.10.3720.10">
    <property type="entry name" value="MetI-like"/>
    <property type="match status" value="1"/>
</dbReference>
<keyword evidence="11" id="KW-0614">Plasmid</keyword>
<dbReference type="PANTHER" id="PTHR30406">
    <property type="entry name" value="SULFATE TRANSPORT SYSTEM PERMEASE PROTEIN"/>
    <property type="match status" value="1"/>
</dbReference>
<dbReference type="InterPro" id="IPR011865">
    <property type="entry name" value="CysT_permease"/>
</dbReference>
<dbReference type="InterPro" id="IPR000515">
    <property type="entry name" value="MetI-like"/>
</dbReference>
<comment type="subunit">
    <text evidence="2">The complex is composed of two ATP-binding proteins (CysA), two transmembrane proteins (CysT and CysW) and a solute-binding protein (CysP).</text>
</comment>
<sequence>MLRARSAPRSRSAPHILPGFSLSLGVSVLFLCLIVLLPVSGLLWNLGKLGPADYLQVMGSERVLTALRVTFTAAAAATAVNAVFGLLLAWVLTRYRFRGRGVMDALVDLPFALPTAVAGIALVALYDKSGWVGGVLDRMGLQVAYTWWGIVIAMIFTSIPFAVRAIQPAIEELDPAEDAAALTLGASPWQRFRLVALRPLLPAILTGTGLSFVRSLGEFGAVIFIAGNLPYKTEIASLLILIRLDEFDYPAAAAIAGTLLAVSLVLLAVINIAQTRLQSYLRVEG</sequence>
<evidence type="ECO:0000259" key="10">
    <source>
        <dbReference type="PROSITE" id="PS50928"/>
    </source>
</evidence>
<evidence type="ECO:0000256" key="3">
    <source>
        <dbReference type="ARBA" id="ARBA00022448"/>
    </source>
</evidence>
<gene>
    <name evidence="11" type="primary">cysT</name>
    <name evidence="11" type="ORF">RPE78_17900</name>
</gene>
<comment type="subcellular location">
    <subcellularLocation>
        <location evidence="1">Cell membrane</location>
        <topology evidence="1">Multi-pass membrane protein</topology>
    </subcellularLocation>
</comment>
<evidence type="ECO:0000256" key="4">
    <source>
        <dbReference type="ARBA" id="ARBA00022692"/>
    </source>
</evidence>
<evidence type="ECO:0000313" key="11">
    <source>
        <dbReference type="EMBL" id="WRY35953.1"/>
    </source>
</evidence>
<dbReference type="NCBIfam" id="TIGR00969">
    <property type="entry name" value="3a0106s02"/>
    <property type="match status" value="1"/>
</dbReference>
<dbReference type="CDD" id="cd06261">
    <property type="entry name" value="TM_PBP2"/>
    <property type="match status" value="1"/>
</dbReference>
<feature type="transmembrane region" description="Helical" evidence="9">
    <location>
        <begin position="105"/>
        <end position="125"/>
    </location>
</feature>
<dbReference type="PROSITE" id="PS50928">
    <property type="entry name" value="ABC_TM1"/>
    <property type="match status" value="1"/>
</dbReference>
<evidence type="ECO:0000256" key="8">
    <source>
        <dbReference type="ARBA" id="ARBA00025323"/>
    </source>
</evidence>
<feature type="domain" description="ABC transmembrane type-1" evidence="10">
    <location>
        <begin position="67"/>
        <end position="270"/>
    </location>
</feature>
<dbReference type="Pfam" id="PF00528">
    <property type="entry name" value="BPD_transp_1"/>
    <property type="match status" value="1"/>
</dbReference>
<keyword evidence="3 9" id="KW-0813">Transport</keyword>
<protein>
    <recommendedName>
        <fullName evidence="9">Sulfate transport system permease protein CysT</fullName>
    </recommendedName>
</protein>
<dbReference type="Proteomes" id="UP001623290">
    <property type="component" value="Plasmid unnamed3"/>
</dbReference>
<evidence type="ECO:0000256" key="5">
    <source>
        <dbReference type="ARBA" id="ARBA00022989"/>
    </source>
</evidence>
<keyword evidence="12" id="KW-1185">Reference proteome</keyword>
<evidence type="ECO:0000256" key="7">
    <source>
        <dbReference type="ARBA" id="ARBA00023136"/>
    </source>
</evidence>
<evidence type="ECO:0000256" key="9">
    <source>
        <dbReference type="RuleBase" id="RU366001"/>
    </source>
</evidence>
<feature type="transmembrane region" description="Helical" evidence="9">
    <location>
        <begin position="145"/>
        <end position="163"/>
    </location>
</feature>
<comment type="caution">
    <text evidence="9">Lacks conserved residue(s) required for the propagation of feature annotation.</text>
</comment>
<keyword evidence="7 9" id="KW-0472">Membrane</keyword>
<dbReference type="EMBL" id="CP135446">
    <property type="protein sequence ID" value="WRY35953.1"/>
    <property type="molecule type" value="Genomic_DNA"/>
</dbReference>
<reference evidence="11 12" key="1">
    <citation type="submission" date="2023-09" db="EMBL/GenBank/DDBJ databases">
        <title>Thioclava shenzhenensis sp. nov., a multidrug resistant bacteria-antagonizing species isolated from coastal seawater.</title>
        <authorList>
            <person name="Long M."/>
        </authorList>
    </citation>
    <scope>NUCLEOTIDE SEQUENCE [LARGE SCALE GENOMIC DNA]</scope>
    <source>
        <strain evidence="11 12">FTW29</strain>
        <plasmid evidence="11 12">unnamed3</plasmid>
    </source>
</reference>
<evidence type="ECO:0000256" key="1">
    <source>
        <dbReference type="ARBA" id="ARBA00004651"/>
    </source>
</evidence>
<geneLocation type="plasmid" evidence="11 12">
    <name>unnamed3</name>
</geneLocation>
<evidence type="ECO:0000256" key="6">
    <source>
        <dbReference type="ARBA" id="ARBA00023032"/>
    </source>
</evidence>
<accession>A0ABZ1E5I1</accession>
<dbReference type="RefSeq" id="WP_330628278.1">
    <property type="nucleotide sequence ID" value="NZ_CP135446.1"/>
</dbReference>
<organism evidence="11 12">
    <name type="scientific">Thioclava litoralis</name>
    <dbReference type="NCBI Taxonomy" id="3076557"/>
    <lineage>
        <taxon>Bacteria</taxon>
        <taxon>Pseudomonadati</taxon>
        <taxon>Pseudomonadota</taxon>
        <taxon>Alphaproteobacteria</taxon>
        <taxon>Rhodobacterales</taxon>
        <taxon>Paracoccaceae</taxon>
        <taxon>Thioclava</taxon>
    </lineage>
</organism>
<comment type="similarity">
    <text evidence="9">Belongs to the binding-protein-dependent transport system permease family. CysTW subfamily.</text>
</comment>